<comment type="similarity">
    <text evidence="4">Belongs to the vitamin-B12 dependent methionine synthase family.</text>
</comment>
<comment type="cofactor">
    <cofactor evidence="2">
        <name>methylcob(III)alamin</name>
        <dbReference type="ChEBI" id="CHEBI:28115"/>
    </cofactor>
</comment>
<dbReference type="PIRSF" id="PIRSF037505">
    <property type="entry name" value="Betaine_HMT"/>
    <property type="match status" value="1"/>
</dbReference>
<proteinExistence type="inferred from homology"/>
<evidence type="ECO:0000256" key="11">
    <source>
        <dbReference type="ARBA" id="ARBA00022691"/>
    </source>
</evidence>
<dbReference type="InterPro" id="IPR003726">
    <property type="entry name" value="HCY_dom"/>
</dbReference>
<evidence type="ECO:0000256" key="14">
    <source>
        <dbReference type="ARBA" id="ARBA00023167"/>
    </source>
</evidence>
<evidence type="ECO:0000256" key="8">
    <source>
        <dbReference type="ARBA" id="ARBA00022605"/>
    </source>
</evidence>
<feature type="domain" description="Hcy-binding" evidence="20">
    <location>
        <begin position="1"/>
        <end position="301"/>
    </location>
</feature>
<feature type="binding site" evidence="18 19">
    <location>
        <position position="223"/>
    </location>
    <ligand>
        <name>Zn(2+)</name>
        <dbReference type="ChEBI" id="CHEBI:29105"/>
    </ligand>
</feature>
<evidence type="ECO:0000256" key="7">
    <source>
        <dbReference type="ARBA" id="ARBA00022603"/>
    </source>
</evidence>
<dbReference type="SUPFAM" id="SSF82282">
    <property type="entry name" value="Homocysteine S-methyltransferase"/>
    <property type="match status" value="1"/>
</dbReference>
<evidence type="ECO:0000256" key="4">
    <source>
        <dbReference type="ARBA" id="ARBA00010398"/>
    </source>
</evidence>
<feature type="binding site" evidence="18 19">
    <location>
        <position position="287"/>
    </location>
    <ligand>
        <name>Zn(2+)</name>
        <dbReference type="ChEBI" id="CHEBI:29105"/>
    </ligand>
</feature>
<comment type="catalytic activity">
    <reaction evidence="1">
        <text>(6S)-5-methyl-5,6,7,8-tetrahydrofolate + L-homocysteine = (6S)-5,6,7,8-tetrahydrofolate + L-methionine</text>
        <dbReference type="Rhea" id="RHEA:11172"/>
        <dbReference type="ChEBI" id="CHEBI:18608"/>
        <dbReference type="ChEBI" id="CHEBI:57453"/>
        <dbReference type="ChEBI" id="CHEBI:57844"/>
        <dbReference type="ChEBI" id="CHEBI:58199"/>
        <dbReference type="EC" id="2.1.1.13"/>
    </reaction>
</comment>
<feature type="binding site" evidence="18 19">
    <location>
        <position position="286"/>
    </location>
    <ligand>
        <name>Zn(2+)</name>
        <dbReference type="ChEBI" id="CHEBI:29105"/>
    </ligand>
</feature>
<dbReference type="GO" id="GO:0008705">
    <property type="term" value="F:methionine synthase activity"/>
    <property type="evidence" value="ECO:0007669"/>
    <property type="project" value="UniProtKB-EC"/>
</dbReference>
<keyword evidence="13 18" id="KW-0862">Zinc</keyword>
<keyword evidence="15" id="KW-0170">Cobalt</keyword>
<dbReference type="GO" id="GO:0032259">
    <property type="term" value="P:methylation"/>
    <property type="evidence" value="ECO:0007669"/>
    <property type="project" value="UniProtKB-KW"/>
</dbReference>
<evidence type="ECO:0000256" key="10">
    <source>
        <dbReference type="ARBA" id="ARBA00022679"/>
    </source>
</evidence>
<comment type="cofactor">
    <cofactor evidence="18">
        <name>Zn(2+)</name>
        <dbReference type="ChEBI" id="CHEBI:29105"/>
    </cofactor>
    <text evidence="18">Binds 1 zinc ion per subunit.</text>
</comment>
<accession>A0A9D2KA60</accession>
<sequence>MSRIVIPRDRILVMDGAMGTMIQEYAGRFEGNCDMLNLRSPEVVGRIHREYIEAGADIIETNTFNSNSISQSEYGLVDKAADMAYAGASIARKVADAYALSGRKIYVAGSVGPTSVSLSMASDADNPGHGQYDFDAMSAAYRQQMEALIKGGVDVILIETCVDVLNTKAALCALSWLYPQMDFPVMVSVSVGDCGGRTFAGHTLEAFYSAVKHYPLLSFGLNCSFGSDGMISLMREVASFAECAVSCCPNAGLPDETGEYDGTPEKMAADMLSMAREGLLNIAGGCCGTTPEHIRAMAEALKGVPPRPCVLSAQ</sequence>
<evidence type="ECO:0000256" key="12">
    <source>
        <dbReference type="ARBA" id="ARBA00022723"/>
    </source>
</evidence>
<evidence type="ECO:0000256" key="15">
    <source>
        <dbReference type="ARBA" id="ARBA00023285"/>
    </source>
</evidence>
<reference evidence="21" key="1">
    <citation type="journal article" date="2021" name="PeerJ">
        <title>Extensive microbial diversity within the chicken gut microbiome revealed by metagenomics and culture.</title>
        <authorList>
            <person name="Gilroy R."/>
            <person name="Ravi A."/>
            <person name="Getino M."/>
            <person name="Pursley I."/>
            <person name="Horton D.L."/>
            <person name="Alikhan N.F."/>
            <person name="Baker D."/>
            <person name="Gharbi K."/>
            <person name="Hall N."/>
            <person name="Watson M."/>
            <person name="Adriaenssens E.M."/>
            <person name="Foster-Nyarko E."/>
            <person name="Jarju S."/>
            <person name="Secka A."/>
            <person name="Antonio M."/>
            <person name="Oren A."/>
            <person name="Chaudhuri R.R."/>
            <person name="La Ragione R."/>
            <person name="Hildebrand F."/>
            <person name="Pallen M.J."/>
        </authorList>
    </citation>
    <scope>NUCLEOTIDE SEQUENCE</scope>
    <source>
        <strain evidence="21">Gambia16-554</strain>
    </source>
</reference>
<dbReference type="Proteomes" id="UP000824115">
    <property type="component" value="Unassembled WGS sequence"/>
</dbReference>
<evidence type="ECO:0000256" key="1">
    <source>
        <dbReference type="ARBA" id="ARBA00001700"/>
    </source>
</evidence>
<keyword evidence="12 18" id="KW-0479">Metal-binding</keyword>
<comment type="function">
    <text evidence="16">Catalyzes the transfer of a methyl group from methyl-cobalamin to homocysteine, yielding enzyme-bound cob(I)alamin and methionine. Subsequently, remethylates the cofactor using methyltetrahydrofolate.</text>
</comment>
<dbReference type="EMBL" id="DXAW01000015">
    <property type="protein sequence ID" value="HIZ84952.1"/>
    <property type="molecule type" value="Genomic_DNA"/>
</dbReference>
<evidence type="ECO:0000256" key="18">
    <source>
        <dbReference type="PIRSR" id="PIRSR037505-2"/>
    </source>
</evidence>
<keyword evidence="11" id="KW-0949">S-adenosyl-L-methionine</keyword>
<keyword evidence="10 19" id="KW-0808">Transferase</keyword>
<keyword evidence="8" id="KW-0028">Amino-acid biosynthesis</keyword>
<dbReference type="InterPro" id="IPR036589">
    <property type="entry name" value="HCY_dom_sf"/>
</dbReference>
<dbReference type="EC" id="2.1.1.13" evidence="5"/>
<dbReference type="GO" id="GO:0031419">
    <property type="term" value="F:cobalamin binding"/>
    <property type="evidence" value="ECO:0007669"/>
    <property type="project" value="UniProtKB-KW"/>
</dbReference>
<dbReference type="Gene3D" id="3.20.20.330">
    <property type="entry name" value="Homocysteine-binding-like domain"/>
    <property type="match status" value="1"/>
</dbReference>
<evidence type="ECO:0000256" key="5">
    <source>
        <dbReference type="ARBA" id="ARBA00012032"/>
    </source>
</evidence>
<dbReference type="InterPro" id="IPR050554">
    <property type="entry name" value="Met_Synthase/Corrinoid"/>
</dbReference>
<evidence type="ECO:0000256" key="2">
    <source>
        <dbReference type="ARBA" id="ARBA00001956"/>
    </source>
</evidence>
<dbReference type="FunFam" id="3.20.20.330:FF:000001">
    <property type="entry name" value="Methionine synthase"/>
    <property type="match status" value="1"/>
</dbReference>
<keyword evidence="14" id="KW-0486">Methionine biosynthesis</keyword>
<gene>
    <name evidence="21" type="ORF">IAC04_00460</name>
</gene>
<dbReference type="Pfam" id="PF02574">
    <property type="entry name" value="S-methyl_trans"/>
    <property type="match status" value="1"/>
</dbReference>
<evidence type="ECO:0000256" key="19">
    <source>
        <dbReference type="PROSITE-ProRule" id="PRU00333"/>
    </source>
</evidence>
<reference evidence="21" key="2">
    <citation type="submission" date="2021-04" db="EMBL/GenBank/DDBJ databases">
        <authorList>
            <person name="Gilroy R."/>
        </authorList>
    </citation>
    <scope>NUCLEOTIDE SEQUENCE</scope>
    <source>
        <strain evidence="21">Gambia16-554</strain>
    </source>
</reference>
<evidence type="ECO:0000259" key="20">
    <source>
        <dbReference type="PROSITE" id="PS50970"/>
    </source>
</evidence>
<comment type="pathway">
    <text evidence="3">Amino-acid biosynthesis; L-methionine biosynthesis via de novo pathway; L-methionine from L-homocysteine (MetH route): step 1/1.</text>
</comment>
<protein>
    <recommendedName>
        <fullName evidence="6">Methionine synthase</fullName>
        <ecNumber evidence="5">2.1.1.13</ecNumber>
    </recommendedName>
    <alternativeName>
        <fullName evidence="17">5-methyltetrahydrofolate--homocysteine methyltransferase</fullName>
    </alternativeName>
</protein>
<dbReference type="GO" id="GO:0005829">
    <property type="term" value="C:cytosol"/>
    <property type="evidence" value="ECO:0007669"/>
    <property type="project" value="TreeGrafter"/>
</dbReference>
<evidence type="ECO:0000256" key="13">
    <source>
        <dbReference type="ARBA" id="ARBA00022833"/>
    </source>
</evidence>
<dbReference type="InterPro" id="IPR017226">
    <property type="entry name" value="BHMT-like"/>
</dbReference>
<dbReference type="AlphaFoldDB" id="A0A9D2KA60"/>
<keyword evidence="7 19" id="KW-0489">Methyltransferase</keyword>
<dbReference type="PROSITE" id="PS50970">
    <property type="entry name" value="HCY"/>
    <property type="match status" value="1"/>
</dbReference>
<evidence type="ECO:0000256" key="9">
    <source>
        <dbReference type="ARBA" id="ARBA00022628"/>
    </source>
</evidence>
<dbReference type="GO" id="GO:0050667">
    <property type="term" value="P:homocysteine metabolic process"/>
    <property type="evidence" value="ECO:0007669"/>
    <property type="project" value="TreeGrafter"/>
</dbReference>
<evidence type="ECO:0000313" key="21">
    <source>
        <dbReference type="EMBL" id="HIZ84952.1"/>
    </source>
</evidence>
<keyword evidence="9" id="KW-0846">Cobalamin</keyword>
<comment type="caution">
    <text evidence="21">The sequence shown here is derived from an EMBL/GenBank/DDBJ whole genome shotgun (WGS) entry which is preliminary data.</text>
</comment>
<name>A0A9D2KA60_9BACT</name>
<organism evidence="21 22">
    <name type="scientific">Candidatus Coprenecus stercoravium</name>
    <dbReference type="NCBI Taxonomy" id="2840735"/>
    <lineage>
        <taxon>Bacteria</taxon>
        <taxon>Pseudomonadati</taxon>
        <taxon>Bacteroidota</taxon>
        <taxon>Bacteroidia</taxon>
        <taxon>Bacteroidales</taxon>
        <taxon>Rikenellaceae</taxon>
        <taxon>Rikenellaceae incertae sedis</taxon>
        <taxon>Candidatus Coprenecus</taxon>
    </lineage>
</organism>
<evidence type="ECO:0000313" key="22">
    <source>
        <dbReference type="Proteomes" id="UP000824115"/>
    </source>
</evidence>
<dbReference type="GO" id="GO:0008270">
    <property type="term" value="F:zinc ion binding"/>
    <property type="evidence" value="ECO:0007669"/>
    <property type="project" value="InterPro"/>
</dbReference>
<dbReference type="PANTHER" id="PTHR45833:SF1">
    <property type="entry name" value="METHIONINE SYNTHASE"/>
    <property type="match status" value="1"/>
</dbReference>
<evidence type="ECO:0000256" key="17">
    <source>
        <dbReference type="ARBA" id="ARBA00031040"/>
    </source>
</evidence>
<evidence type="ECO:0000256" key="3">
    <source>
        <dbReference type="ARBA" id="ARBA00005178"/>
    </source>
</evidence>
<dbReference type="GO" id="GO:0046653">
    <property type="term" value="P:tetrahydrofolate metabolic process"/>
    <property type="evidence" value="ECO:0007669"/>
    <property type="project" value="TreeGrafter"/>
</dbReference>
<dbReference type="PANTHER" id="PTHR45833">
    <property type="entry name" value="METHIONINE SYNTHASE"/>
    <property type="match status" value="1"/>
</dbReference>
<evidence type="ECO:0000256" key="6">
    <source>
        <dbReference type="ARBA" id="ARBA00013998"/>
    </source>
</evidence>
<evidence type="ECO:0000256" key="16">
    <source>
        <dbReference type="ARBA" id="ARBA00025552"/>
    </source>
</evidence>